<feature type="compositionally biased region" description="Polar residues" evidence="1">
    <location>
        <begin position="432"/>
        <end position="443"/>
    </location>
</feature>
<accession>A0A8H3L7V8</accession>
<feature type="compositionally biased region" description="Basic and acidic residues" evidence="1">
    <location>
        <begin position="244"/>
        <end position="255"/>
    </location>
</feature>
<dbReference type="CDD" id="cd20558">
    <property type="entry name" value="CYCLIN_ScPCL7-like"/>
    <property type="match status" value="1"/>
</dbReference>
<feature type="compositionally biased region" description="Low complexity" evidence="1">
    <location>
        <begin position="575"/>
        <end position="594"/>
    </location>
</feature>
<dbReference type="Pfam" id="PF08613">
    <property type="entry name" value="Cyclin"/>
    <property type="match status" value="1"/>
</dbReference>
<dbReference type="PANTHER" id="PTHR15615:SF94">
    <property type="entry name" value="PHO85 CYCLIN-6-RELATED"/>
    <property type="match status" value="1"/>
</dbReference>
<dbReference type="PANTHER" id="PTHR15615">
    <property type="match status" value="1"/>
</dbReference>
<feature type="compositionally biased region" description="Polar residues" evidence="1">
    <location>
        <begin position="597"/>
        <end position="609"/>
    </location>
</feature>
<feature type="region of interest" description="Disordered" evidence="1">
    <location>
        <begin position="339"/>
        <end position="360"/>
    </location>
</feature>
<evidence type="ECO:0000313" key="2">
    <source>
        <dbReference type="EMBL" id="GES82284.1"/>
    </source>
</evidence>
<dbReference type="GO" id="GO:0000307">
    <property type="term" value="C:cyclin-dependent protein kinase holoenzyme complex"/>
    <property type="evidence" value="ECO:0007669"/>
    <property type="project" value="TreeGrafter"/>
</dbReference>
<feature type="compositionally biased region" description="Polar residues" evidence="1">
    <location>
        <begin position="266"/>
        <end position="295"/>
    </location>
</feature>
<dbReference type="Gene3D" id="1.10.472.10">
    <property type="entry name" value="Cyclin-like"/>
    <property type="match status" value="1"/>
</dbReference>
<dbReference type="OrthoDB" id="1060854at2759"/>
<proteinExistence type="predicted"/>
<evidence type="ECO:0000256" key="1">
    <source>
        <dbReference type="SAM" id="MobiDB-lite"/>
    </source>
</evidence>
<dbReference type="EMBL" id="BLAL01000059">
    <property type="protein sequence ID" value="GES82284.1"/>
    <property type="molecule type" value="Genomic_DNA"/>
</dbReference>
<feature type="compositionally biased region" description="Polar residues" evidence="1">
    <location>
        <begin position="303"/>
        <end position="321"/>
    </location>
</feature>
<name>A0A8H3L7V8_9GLOM</name>
<sequence>MHTLDLANFPVTDTLKMLASLLEKITSANDQLKSHNINHTESPPSTTSVASTPSFTRFHARSVPSIDIHSYLSRILKYCPTTNECFLSLLVYFDRMSKNAIATTGKPFAIDSFNIHRLIIAGIMVSSKFFSDVFFTNSRYAKVGGLPVSELNQLELEFLVLNDFRLAITVEELQKYGDQLLKHWVKEEEMRQGGSIYDNMRYPNGHGNISRWDSGHSFDKSLSKRSRKFPSTDDTTSKGGGSKAMKEEDQIENNHHVIRSHRRDSSFSSTKSLNITSSYQSTLTSSPQQYSTHLSKTPPLPGSSPSMVSAPNGNSINNSPMHAPFASSSVFNAHHPVYHHLHKPYPHHPHHQSQHHRSMSLGSTIKRANSSGSLLSRARSGDLSEDLQQYHHPRHSSPKPMNPEDLAYRTAAAPPYPSAPPPTTPTLAIPTSKSINGNRNCPQPSSNSTTLPTPSPTHNITNLMRRMSHDSPSNPFQYPPPSYHYPAYPPAPSTQSLPTTPVTTLPPSLPGLSFNTATISNAIGGYARRASLALLPLPRHLGGFSNSSIPSPVSTVPPDNLSPGLVRRGSVPSWSGSSLSNGNNGSSNGASGLNPEPRNSSSNLAMGNGSSLSSVPISSSSLSGKQNTIVNGHGPNHIHTNGVSTTPHGTPITELSKRSSWVVVNNHGLYSHGQHHNSQNNHQNHHNQHLQSHGHGNASRSSSSDSCHSSSTTGSNSGSTASDSEMDILLDLHKFVCYGFDSYVIPDITARSLSTCSSAKILKSFELKYFFFFWKTEILM</sequence>
<reference evidence="2" key="1">
    <citation type="submission" date="2019-10" db="EMBL/GenBank/DDBJ databases">
        <title>Conservation and host-specific expression of non-tandemly repeated heterogenous ribosome RNA gene in arbuscular mycorrhizal fungi.</title>
        <authorList>
            <person name="Maeda T."/>
            <person name="Kobayashi Y."/>
            <person name="Nakagawa T."/>
            <person name="Ezawa T."/>
            <person name="Yamaguchi K."/>
            <person name="Bino T."/>
            <person name="Nishimoto Y."/>
            <person name="Shigenobu S."/>
            <person name="Kawaguchi M."/>
        </authorList>
    </citation>
    <scope>NUCLEOTIDE SEQUENCE</scope>
    <source>
        <strain evidence="2">HR1</strain>
    </source>
</reference>
<dbReference type="GO" id="GO:0005634">
    <property type="term" value="C:nucleus"/>
    <property type="evidence" value="ECO:0007669"/>
    <property type="project" value="TreeGrafter"/>
</dbReference>
<dbReference type="Proteomes" id="UP000615446">
    <property type="component" value="Unassembled WGS sequence"/>
</dbReference>
<feature type="compositionally biased region" description="Low complexity" evidence="1">
    <location>
        <begin position="689"/>
        <end position="722"/>
    </location>
</feature>
<feature type="region of interest" description="Disordered" evidence="1">
    <location>
        <begin position="221"/>
        <end position="321"/>
    </location>
</feature>
<comment type="caution">
    <text evidence="2">The sequence shown here is derived from an EMBL/GenBank/DDBJ whole genome shotgun (WGS) entry which is preliminary data.</text>
</comment>
<feature type="compositionally biased region" description="Low complexity" evidence="1">
    <location>
        <begin position="610"/>
        <end position="623"/>
    </location>
</feature>
<dbReference type="InterPro" id="IPR013922">
    <property type="entry name" value="Cyclin_PHO80-like"/>
</dbReference>
<feature type="compositionally biased region" description="Pro residues" evidence="1">
    <location>
        <begin position="414"/>
        <end position="424"/>
    </location>
</feature>
<dbReference type="GO" id="GO:0019901">
    <property type="term" value="F:protein kinase binding"/>
    <property type="evidence" value="ECO:0007669"/>
    <property type="project" value="InterPro"/>
</dbReference>
<gene>
    <name evidence="2" type="ORF">RCL2_000949700</name>
</gene>
<feature type="region of interest" description="Disordered" evidence="1">
    <location>
        <begin position="669"/>
        <end position="722"/>
    </location>
</feature>
<protein>
    <submittedName>
        <fullName evidence="2">Cyclin-related 2</fullName>
    </submittedName>
</protein>
<dbReference type="AlphaFoldDB" id="A0A8H3L7V8"/>
<organism evidence="2 3">
    <name type="scientific">Rhizophagus clarus</name>
    <dbReference type="NCBI Taxonomy" id="94130"/>
    <lineage>
        <taxon>Eukaryota</taxon>
        <taxon>Fungi</taxon>
        <taxon>Fungi incertae sedis</taxon>
        <taxon>Mucoromycota</taxon>
        <taxon>Glomeromycotina</taxon>
        <taxon>Glomeromycetes</taxon>
        <taxon>Glomerales</taxon>
        <taxon>Glomeraceae</taxon>
        <taxon>Rhizophagus</taxon>
    </lineage>
</organism>
<feature type="compositionally biased region" description="Low complexity" evidence="1">
    <location>
        <begin position="493"/>
        <end position="512"/>
    </location>
</feature>
<feature type="compositionally biased region" description="Low complexity" evidence="1">
    <location>
        <begin position="546"/>
        <end position="558"/>
    </location>
</feature>
<feature type="region of interest" description="Disordered" evidence="1">
    <location>
        <begin position="411"/>
        <end position="512"/>
    </location>
</feature>
<feature type="compositionally biased region" description="Basic residues" evidence="1">
    <location>
        <begin position="339"/>
        <end position="358"/>
    </location>
</feature>
<feature type="compositionally biased region" description="Pro residues" evidence="1">
    <location>
        <begin position="477"/>
        <end position="492"/>
    </location>
</feature>
<feature type="region of interest" description="Disordered" evidence="1">
    <location>
        <begin position="546"/>
        <end position="653"/>
    </location>
</feature>
<feature type="compositionally biased region" description="Polar residues" evidence="1">
    <location>
        <begin position="638"/>
        <end position="648"/>
    </location>
</feature>
<evidence type="ECO:0000313" key="3">
    <source>
        <dbReference type="Proteomes" id="UP000615446"/>
    </source>
</evidence>
<dbReference type="GO" id="GO:0016538">
    <property type="term" value="F:cyclin-dependent protein serine/threonine kinase regulator activity"/>
    <property type="evidence" value="ECO:0007669"/>
    <property type="project" value="TreeGrafter"/>
</dbReference>